<organism evidence="2">
    <name type="scientific">Streptomyces iranensis</name>
    <dbReference type="NCBI Taxonomy" id="576784"/>
    <lineage>
        <taxon>Bacteria</taxon>
        <taxon>Bacillati</taxon>
        <taxon>Actinomycetota</taxon>
        <taxon>Actinomycetes</taxon>
        <taxon>Kitasatosporales</taxon>
        <taxon>Streptomycetaceae</taxon>
        <taxon>Streptomyces</taxon>
        <taxon>Streptomyces violaceusniger group</taxon>
    </lineage>
</organism>
<reference evidence="2" key="1">
    <citation type="submission" date="2014-05" db="EMBL/GenBank/DDBJ databases">
        <authorList>
            <person name="Horn Fabian"/>
        </authorList>
    </citation>
    <scope>NUCLEOTIDE SEQUENCE</scope>
</reference>
<gene>
    <name evidence="3" type="ORF">J2Z30_009579</name>
    <name evidence="2" type="ORF">SIRAN187</name>
</gene>
<dbReference type="Proteomes" id="UP000756710">
    <property type="component" value="Unassembled WGS sequence"/>
</dbReference>
<dbReference type="HOGENOM" id="CLU_362860_0_0_11"/>
<dbReference type="GO" id="GO:0016787">
    <property type="term" value="F:hydrolase activity"/>
    <property type="evidence" value="ECO:0007669"/>
    <property type="project" value="UniProtKB-KW"/>
</dbReference>
<accession>A0A060ZJ82</accession>
<proteinExistence type="predicted"/>
<dbReference type="Gene3D" id="3.30.379.10">
    <property type="entry name" value="Chitobiase/beta-hexosaminidase domain 2-like"/>
    <property type="match status" value="1"/>
</dbReference>
<evidence type="ECO:0000313" key="3">
    <source>
        <dbReference type="EMBL" id="MBP2068498.1"/>
    </source>
</evidence>
<evidence type="ECO:0000313" key="2">
    <source>
        <dbReference type="EMBL" id="CDR01205.1"/>
    </source>
</evidence>
<dbReference type="RefSeq" id="WP_044566442.1">
    <property type="nucleotide sequence ID" value="NZ_BAABDR010000070.1"/>
</dbReference>
<dbReference type="GO" id="GO:0005975">
    <property type="term" value="P:carbohydrate metabolic process"/>
    <property type="evidence" value="ECO:0007669"/>
    <property type="project" value="UniProtKB-ARBA"/>
</dbReference>
<reference evidence="3 4" key="2">
    <citation type="submission" date="2021-03" db="EMBL/GenBank/DDBJ databases">
        <title>Genomic Encyclopedia of Type Strains, Phase IV (KMG-IV): sequencing the most valuable type-strain genomes for metagenomic binning, comparative biology and taxonomic classification.</title>
        <authorList>
            <person name="Goeker M."/>
        </authorList>
    </citation>
    <scope>NUCLEOTIDE SEQUENCE [LARGE SCALE GENOMIC DNA]</scope>
    <source>
        <strain evidence="3 4">DSM 41954</strain>
    </source>
</reference>
<dbReference type="EMBL" id="JAGGLR010000043">
    <property type="protein sequence ID" value="MBP2068498.1"/>
    <property type="molecule type" value="Genomic_DNA"/>
</dbReference>
<dbReference type="InterPro" id="IPR029018">
    <property type="entry name" value="Hex-like_dom2"/>
</dbReference>
<dbReference type="SUPFAM" id="SSF55545">
    <property type="entry name" value="beta-N-acetylhexosaminidase-like domain"/>
    <property type="match status" value="1"/>
</dbReference>
<protein>
    <submittedName>
        <fullName evidence="2">Uncharacterized protein</fullName>
    </submittedName>
</protein>
<sequence>MQRVTIVSSPEAGPLTRRACEELRDFAGRLWAAEVDTVESGPAGLEADAALCIVVGTPEQPHVRDALGNLGAQASPVESGSYALRGKDNVVAVVGADDAGALYGSYELLELLGVRFYLSGESLPRRGPVTVPPCDIDRAPVVRLRGFMPYTDFLTGPSTWDKEDYLRVIDSAARLKLNLFSMHFYTFEPVGQFTFKGQRRTEAFWDTSRTTRWHKRPGRISDFVAGREHFADYLADDTFGARSAIDATAPEERFRLAEADIRAAFAHAKERGMRTTIGIEVTDPPLEFRALVDPGSRYGENGFGICPSSADARELLTGWLTGLITTFPEVDTYTLWQTETGPSRWTAGCTCERCTRFRAEHPLPRYTIDDLLGKVSAQVYDVEDITESAQTFLQWVLLGHDILRELAPDKQVALAGWYIEHLFRDASPYLPEEVVLSSMTEVDPWEAPPLLDHYQGVDRERWLINWWEIDFRMWLPQPKVSAYPPIMAKARRYGIDGIIWQHWRTRTVDDNARYTALVMWQPDLTPDEYYRDVFGVEWGEAAAIEAAEAMRLFERYEQWLCHDLGWQVFTQDWYPPTINQALEFMGVHGAVPPQIVADIEAKLDEIPRIRARLAEVREALRVARTKAVVLRDGDRPGFWEHRVELYQLFIDCLEHVGEAALAYRDATCGDRPTASETQALKRAYEALRTAPVLQLIQKLAERVEDRGDLGTLVNLNNELWSRYRDALDGITRWFTDAAVGGLWTLRILPDGTLRPPVIGPDALRPEGQWS</sequence>
<dbReference type="EMBL" id="LK022848">
    <property type="protein sequence ID" value="CDR01205.1"/>
    <property type="molecule type" value="Genomic_DNA"/>
</dbReference>
<dbReference type="AlphaFoldDB" id="A0A060ZJ82"/>
<name>A0A060ZJ82_9ACTN</name>
<keyword evidence="4" id="KW-1185">Reference proteome</keyword>
<keyword evidence="1" id="KW-0378">Hydrolase</keyword>
<dbReference type="GeneID" id="32465349"/>
<evidence type="ECO:0000313" key="4">
    <source>
        <dbReference type="Proteomes" id="UP000756710"/>
    </source>
</evidence>
<evidence type="ECO:0000256" key="1">
    <source>
        <dbReference type="ARBA" id="ARBA00022801"/>
    </source>
</evidence>